<dbReference type="PANTHER" id="PTHR30460">
    <property type="entry name" value="MODERATE CONDUCTANCE MECHANOSENSITIVE CHANNEL YBIO"/>
    <property type="match status" value="1"/>
</dbReference>
<dbReference type="InterPro" id="IPR006685">
    <property type="entry name" value="MscS_channel_2nd"/>
</dbReference>
<dbReference type="EMBL" id="CP089291">
    <property type="protein sequence ID" value="UOF91741.1"/>
    <property type="molecule type" value="Genomic_DNA"/>
</dbReference>
<evidence type="ECO:0000259" key="10">
    <source>
        <dbReference type="Pfam" id="PF21088"/>
    </source>
</evidence>
<evidence type="ECO:0000313" key="11">
    <source>
        <dbReference type="EMBL" id="UOF91741.1"/>
    </source>
</evidence>
<dbReference type="Pfam" id="PF00924">
    <property type="entry name" value="MS_channel_2nd"/>
    <property type="match status" value="1"/>
</dbReference>
<dbReference type="InterPro" id="IPR049278">
    <property type="entry name" value="MS_channel_C"/>
</dbReference>
<keyword evidence="5 7" id="KW-1133">Transmembrane helix</keyword>
<evidence type="ECO:0000259" key="8">
    <source>
        <dbReference type="Pfam" id="PF00924"/>
    </source>
</evidence>
<organism evidence="11 12">
    <name type="scientific">Fodinisporobacter ferrooxydans</name>
    <dbReference type="NCBI Taxonomy" id="2901836"/>
    <lineage>
        <taxon>Bacteria</taxon>
        <taxon>Bacillati</taxon>
        <taxon>Bacillota</taxon>
        <taxon>Bacilli</taxon>
        <taxon>Bacillales</taxon>
        <taxon>Alicyclobacillaceae</taxon>
        <taxon>Fodinisporobacter</taxon>
    </lineage>
</organism>
<evidence type="ECO:0000259" key="9">
    <source>
        <dbReference type="Pfam" id="PF21082"/>
    </source>
</evidence>
<comment type="subcellular location">
    <subcellularLocation>
        <location evidence="1">Cell membrane</location>
        <topology evidence="1">Multi-pass membrane protein</topology>
    </subcellularLocation>
</comment>
<feature type="domain" description="Mechanosensitive ion channel MscS C-terminal" evidence="9">
    <location>
        <begin position="194"/>
        <end position="278"/>
    </location>
</feature>
<dbReference type="SUPFAM" id="SSF82689">
    <property type="entry name" value="Mechanosensitive channel protein MscS (YggB), C-terminal domain"/>
    <property type="match status" value="1"/>
</dbReference>
<name>A0ABY4CQ93_9BACL</name>
<feature type="domain" description="Mechanosensitive ion channel MscS" evidence="8">
    <location>
        <begin position="123"/>
        <end position="187"/>
    </location>
</feature>
<dbReference type="Pfam" id="PF21088">
    <property type="entry name" value="MS_channel_1st"/>
    <property type="match status" value="1"/>
</dbReference>
<feature type="transmembrane region" description="Helical" evidence="7">
    <location>
        <begin position="101"/>
        <end position="121"/>
    </location>
</feature>
<dbReference type="InterPro" id="IPR011014">
    <property type="entry name" value="MscS_channel_TM-2"/>
</dbReference>
<feature type="transmembrane region" description="Helical" evidence="7">
    <location>
        <begin position="31"/>
        <end position="53"/>
    </location>
</feature>
<dbReference type="PANTHER" id="PTHR30460:SF0">
    <property type="entry name" value="MODERATE CONDUCTANCE MECHANOSENSITIVE CHANNEL YBIO"/>
    <property type="match status" value="1"/>
</dbReference>
<evidence type="ECO:0000256" key="1">
    <source>
        <dbReference type="ARBA" id="ARBA00004651"/>
    </source>
</evidence>
<proteinExistence type="inferred from homology"/>
<dbReference type="InterPro" id="IPR023408">
    <property type="entry name" value="MscS_beta-dom_sf"/>
</dbReference>
<evidence type="ECO:0000256" key="6">
    <source>
        <dbReference type="ARBA" id="ARBA00023136"/>
    </source>
</evidence>
<dbReference type="RefSeq" id="WP_347438429.1">
    <property type="nucleotide sequence ID" value="NZ_CP089291.1"/>
</dbReference>
<dbReference type="Pfam" id="PF21082">
    <property type="entry name" value="MS_channel_3rd"/>
    <property type="match status" value="1"/>
</dbReference>
<keyword evidence="3" id="KW-1003">Cell membrane</keyword>
<dbReference type="InterPro" id="IPR010920">
    <property type="entry name" value="LSM_dom_sf"/>
</dbReference>
<keyword evidence="4 7" id="KW-0812">Transmembrane</keyword>
<evidence type="ECO:0000256" key="5">
    <source>
        <dbReference type="ARBA" id="ARBA00022989"/>
    </source>
</evidence>
<comment type="similarity">
    <text evidence="2">Belongs to the MscS (TC 1.A.23) family.</text>
</comment>
<evidence type="ECO:0000256" key="2">
    <source>
        <dbReference type="ARBA" id="ARBA00008017"/>
    </source>
</evidence>
<evidence type="ECO:0000256" key="7">
    <source>
        <dbReference type="SAM" id="Phobius"/>
    </source>
</evidence>
<reference evidence="11" key="1">
    <citation type="submission" date="2021-12" db="EMBL/GenBank/DDBJ databases">
        <title>Alicyclobacillaceae gen. nov., sp. nov., isolated from chalcocite enrichment system.</title>
        <authorList>
            <person name="Jiang Z."/>
        </authorList>
    </citation>
    <scope>NUCLEOTIDE SEQUENCE</scope>
    <source>
        <strain evidence="11">MYW30-H2</strain>
    </source>
</reference>
<evidence type="ECO:0000313" key="12">
    <source>
        <dbReference type="Proteomes" id="UP000830167"/>
    </source>
</evidence>
<accession>A0ABY4CQ93</accession>
<gene>
    <name evidence="11" type="ORF">LSG31_05690</name>
</gene>
<dbReference type="Proteomes" id="UP000830167">
    <property type="component" value="Chromosome"/>
</dbReference>
<keyword evidence="12" id="KW-1185">Reference proteome</keyword>
<dbReference type="SUPFAM" id="SSF50182">
    <property type="entry name" value="Sm-like ribonucleoproteins"/>
    <property type="match status" value="1"/>
</dbReference>
<dbReference type="InterPro" id="IPR045276">
    <property type="entry name" value="YbiO_bact"/>
</dbReference>
<dbReference type="Gene3D" id="1.10.287.1260">
    <property type="match status" value="1"/>
</dbReference>
<dbReference type="Gene3D" id="2.30.30.60">
    <property type="match status" value="1"/>
</dbReference>
<dbReference type="Gene3D" id="3.30.70.100">
    <property type="match status" value="1"/>
</dbReference>
<evidence type="ECO:0000256" key="3">
    <source>
        <dbReference type="ARBA" id="ARBA00022475"/>
    </source>
</evidence>
<protein>
    <submittedName>
        <fullName evidence="11">Mechanosensitive ion channel family protein</fullName>
    </submittedName>
</protein>
<keyword evidence="6 7" id="KW-0472">Membrane</keyword>
<sequence length="310" mass="34837">MNTKNPSIVSMQSLFHRLYLQVMSIDLYESIAIFLIKLLIWYILAKIVIKFGTSFIQRVFQHRALRLNERRNRTLQSLVINVLRYVVYFLLIMAILEALNIPVTTLLAGAGVVGVAIGFGAQNLVRDVITGFFIIFEDQFAVGDSIQTGQFRGTVEEFGLRITKLRAWTGEIYILPNSSITQVTNFSNANSLAVIDVGVSYNEDLDRVFDVIKDVMLQAKIDVPDMIGEPQVMGVQSFGASEVVIRSTVECNPLMNYSVQREIFKRIKGKFDEVGIEIPYPHQVLITSSAIEKKSDSLTTELEKKQGEGS</sequence>
<evidence type="ECO:0000256" key="4">
    <source>
        <dbReference type="ARBA" id="ARBA00022692"/>
    </source>
</evidence>
<dbReference type="InterPro" id="IPR011066">
    <property type="entry name" value="MscS_channel_C_sf"/>
</dbReference>
<dbReference type="InterPro" id="IPR049142">
    <property type="entry name" value="MS_channel_1st"/>
</dbReference>
<dbReference type="SUPFAM" id="SSF82861">
    <property type="entry name" value="Mechanosensitive channel protein MscS (YggB), transmembrane region"/>
    <property type="match status" value="1"/>
</dbReference>
<feature type="transmembrane region" description="Helical" evidence="7">
    <location>
        <begin position="74"/>
        <end position="95"/>
    </location>
</feature>
<feature type="domain" description="Mechanosensitive ion channel transmembrane helices 2/3" evidence="10">
    <location>
        <begin position="81"/>
        <end position="122"/>
    </location>
</feature>